<protein>
    <submittedName>
        <fullName evidence="2">Uncharacterized protein</fullName>
    </submittedName>
</protein>
<dbReference type="AlphaFoldDB" id="A0AAV4UZQ2"/>
<reference evidence="2 3" key="1">
    <citation type="submission" date="2021-06" db="EMBL/GenBank/DDBJ databases">
        <title>Caerostris extrusa draft genome.</title>
        <authorList>
            <person name="Kono N."/>
            <person name="Arakawa K."/>
        </authorList>
    </citation>
    <scope>NUCLEOTIDE SEQUENCE [LARGE SCALE GENOMIC DNA]</scope>
</reference>
<organism evidence="2 3">
    <name type="scientific">Caerostris extrusa</name>
    <name type="common">Bark spider</name>
    <name type="synonym">Caerostris bankana</name>
    <dbReference type="NCBI Taxonomy" id="172846"/>
    <lineage>
        <taxon>Eukaryota</taxon>
        <taxon>Metazoa</taxon>
        <taxon>Ecdysozoa</taxon>
        <taxon>Arthropoda</taxon>
        <taxon>Chelicerata</taxon>
        <taxon>Arachnida</taxon>
        <taxon>Araneae</taxon>
        <taxon>Araneomorphae</taxon>
        <taxon>Entelegynae</taxon>
        <taxon>Araneoidea</taxon>
        <taxon>Araneidae</taxon>
        <taxon>Caerostris</taxon>
    </lineage>
</organism>
<evidence type="ECO:0000313" key="3">
    <source>
        <dbReference type="Proteomes" id="UP001054945"/>
    </source>
</evidence>
<evidence type="ECO:0000313" key="2">
    <source>
        <dbReference type="EMBL" id="GIY63460.1"/>
    </source>
</evidence>
<feature type="region of interest" description="Disordered" evidence="1">
    <location>
        <begin position="1"/>
        <end position="26"/>
    </location>
</feature>
<dbReference type="Proteomes" id="UP001054945">
    <property type="component" value="Unassembled WGS sequence"/>
</dbReference>
<dbReference type="EMBL" id="BPLR01013746">
    <property type="protein sequence ID" value="GIY63460.1"/>
    <property type="molecule type" value="Genomic_DNA"/>
</dbReference>
<evidence type="ECO:0000256" key="1">
    <source>
        <dbReference type="SAM" id="MobiDB-lite"/>
    </source>
</evidence>
<comment type="caution">
    <text evidence="2">The sequence shown here is derived from an EMBL/GenBank/DDBJ whole genome shotgun (WGS) entry which is preliminary data.</text>
</comment>
<keyword evidence="3" id="KW-1185">Reference proteome</keyword>
<accession>A0AAV4UZQ2</accession>
<feature type="compositionally biased region" description="Polar residues" evidence="1">
    <location>
        <begin position="1"/>
        <end position="24"/>
    </location>
</feature>
<sequence length="81" mass="9313">MENLLQQERNRMRNQTSGGISSPVGQMGWAFRLSSNTHREWKHRERITPSLPFHQTIASTQCTMPGLLEHEQKSESVVHEG</sequence>
<proteinExistence type="predicted"/>
<name>A0AAV4UZQ2_CAEEX</name>
<gene>
    <name evidence="2" type="ORF">CEXT_285741</name>
</gene>